<accession>A0ABY8LT49</accession>
<keyword evidence="7" id="KW-0378">Hydrolase</keyword>
<evidence type="ECO:0000256" key="5">
    <source>
        <dbReference type="SAM" id="Coils"/>
    </source>
</evidence>
<evidence type="ECO:0000256" key="4">
    <source>
        <dbReference type="ARBA" id="ARBA00038652"/>
    </source>
</evidence>
<dbReference type="CDD" id="cd17255">
    <property type="entry name" value="RMtype1_S_Fco49512ORF2615P-TRD2-CR2_like"/>
    <property type="match status" value="1"/>
</dbReference>
<dbReference type="EMBL" id="CP122979">
    <property type="protein sequence ID" value="WGI36424.1"/>
    <property type="molecule type" value="Genomic_DNA"/>
</dbReference>
<dbReference type="InterPro" id="IPR000055">
    <property type="entry name" value="Restrct_endonuc_typeI_TRD"/>
</dbReference>
<evidence type="ECO:0000313" key="8">
    <source>
        <dbReference type="Proteomes" id="UP001179842"/>
    </source>
</evidence>
<dbReference type="PANTHER" id="PTHR43140">
    <property type="entry name" value="TYPE-1 RESTRICTION ENZYME ECOKI SPECIFICITY PROTEIN"/>
    <property type="match status" value="1"/>
</dbReference>
<dbReference type="RefSeq" id="WP_280101725.1">
    <property type="nucleotide sequence ID" value="NZ_CP122979.1"/>
</dbReference>
<dbReference type="Pfam" id="PF01420">
    <property type="entry name" value="Methylase_S"/>
    <property type="match status" value="1"/>
</dbReference>
<protein>
    <submittedName>
        <fullName evidence="7">Restriction endonuclease subunit S</fullName>
        <ecNumber evidence="7">3.1.21.-</ecNumber>
    </submittedName>
</protein>
<keyword evidence="7" id="KW-0540">Nuclease</keyword>
<dbReference type="InterPro" id="IPR051212">
    <property type="entry name" value="Type-I_RE_S_subunit"/>
</dbReference>
<name>A0ABY8LT49_9BACT</name>
<dbReference type="SUPFAM" id="SSF116734">
    <property type="entry name" value="DNA methylase specificity domain"/>
    <property type="match status" value="1"/>
</dbReference>
<keyword evidence="5" id="KW-0175">Coiled coil</keyword>
<dbReference type="EC" id="3.1.21.-" evidence="7"/>
<organism evidence="7 8">
    <name type="scientific">Mesomycoplasma lagogenitalium</name>
    <dbReference type="NCBI Taxonomy" id="171286"/>
    <lineage>
        <taxon>Bacteria</taxon>
        <taxon>Bacillati</taxon>
        <taxon>Mycoplasmatota</taxon>
        <taxon>Mycoplasmoidales</taxon>
        <taxon>Metamycoplasmataceae</taxon>
        <taxon>Mesomycoplasma</taxon>
    </lineage>
</organism>
<keyword evidence="7" id="KW-0255">Endonuclease</keyword>
<dbReference type="GO" id="GO:0004519">
    <property type="term" value="F:endonuclease activity"/>
    <property type="evidence" value="ECO:0007669"/>
    <property type="project" value="UniProtKB-KW"/>
</dbReference>
<sequence length="268" mass="31544">MKKFMQLLKNEKVEWKTLGEVCEIKRGKINAKYFNYKGDGKYPVYSSQTFNNGEVGRTNEYDYDGEYITYTTDGAYAGTVFIRQGKFSITRNCGLIYSRSNKLLNKFIGYWLSENTKKYLQGSKERPKLMSGIVSKIKIPIPSLKAQEKIVQILDKLSNLKNELNQKLKIELNSRIKQYEYYRDKLLSEEYLNKITYNLTHDTHTHTQNHNEFSINSNKILPENAEISLDQYSNSINKKFIWELTIWDKKFSGVKSYKQKMFININTF</sequence>
<dbReference type="PANTHER" id="PTHR43140:SF1">
    <property type="entry name" value="TYPE I RESTRICTION ENZYME ECOKI SPECIFICITY SUBUNIT"/>
    <property type="match status" value="1"/>
</dbReference>
<keyword evidence="3" id="KW-0238">DNA-binding</keyword>
<gene>
    <name evidence="7" type="ORF">QEG99_03065</name>
</gene>
<proteinExistence type="inferred from homology"/>
<reference evidence="7" key="1">
    <citation type="submission" date="2023-04" db="EMBL/GenBank/DDBJ databases">
        <title>Completed genome of Mycoplasma lagogenitalium type strain 12MS.</title>
        <authorList>
            <person name="Spergser J."/>
        </authorList>
    </citation>
    <scope>NUCLEOTIDE SEQUENCE</scope>
    <source>
        <strain evidence="7">12MS</strain>
    </source>
</reference>
<dbReference type="InterPro" id="IPR044946">
    <property type="entry name" value="Restrct_endonuc_typeI_TRD_sf"/>
</dbReference>
<keyword evidence="8" id="KW-1185">Reference proteome</keyword>
<comment type="similarity">
    <text evidence="1">Belongs to the type-I restriction system S methylase family.</text>
</comment>
<evidence type="ECO:0000256" key="2">
    <source>
        <dbReference type="ARBA" id="ARBA00022747"/>
    </source>
</evidence>
<dbReference type="Gene3D" id="3.90.220.20">
    <property type="entry name" value="DNA methylase specificity domains"/>
    <property type="match status" value="1"/>
</dbReference>
<dbReference type="GO" id="GO:0016787">
    <property type="term" value="F:hydrolase activity"/>
    <property type="evidence" value="ECO:0007669"/>
    <property type="project" value="UniProtKB-KW"/>
</dbReference>
<feature type="domain" description="Type I restriction modification DNA specificity" evidence="6">
    <location>
        <begin position="11"/>
        <end position="173"/>
    </location>
</feature>
<dbReference type="Proteomes" id="UP001179842">
    <property type="component" value="Chromosome"/>
</dbReference>
<evidence type="ECO:0000259" key="6">
    <source>
        <dbReference type="Pfam" id="PF01420"/>
    </source>
</evidence>
<keyword evidence="2" id="KW-0680">Restriction system</keyword>
<evidence type="ECO:0000256" key="1">
    <source>
        <dbReference type="ARBA" id="ARBA00010923"/>
    </source>
</evidence>
<feature type="coiled-coil region" evidence="5">
    <location>
        <begin position="143"/>
        <end position="174"/>
    </location>
</feature>
<evidence type="ECO:0000256" key="3">
    <source>
        <dbReference type="ARBA" id="ARBA00023125"/>
    </source>
</evidence>
<comment type="subunit">
    <text evidence="4">The methyltransferase is composed of M and S polypeptides.</text>
</comment>
<evidence type="ECO:0000313" key="7">
    <source>
        <dbReference type="EMBL" id="WGI36424.1"/>
    </source>
</evidence>